<accession>A0A6L2N2Z2</accession>
<gene>
    <name evidence="3" type="ORF">Tci_051003</name>
</gene>
<feature type="domain" description="DUF4283" evidence="2">
    <location>
        <begin position="78"/>
        <end position="159"/>
    </location>
</feature>
<dbReference type="PANTHER" id="PTHR31286:SF99">
    <property type="entry name" value="DUF4283 DOMAIN-CONTAINING PROTEIN"/>
    <property type="match status" value="1"/>
</dbReference>
<feature type="region of interest" description="Disordered" evidence="1">
    <location>
        <begin position="1"/>
        <end position="33"/>
    </location>
</feature>
<dbReference type="AlphaFoldDB" id="A0A6L2N2Z2"/>
<evidence type="ECO:0000256" key="1">
    <source>
        <dbReference type="SAM" id="MobiDB-lite"/>
    </source>
</evidence>
<dbReference type="InterPro" id="IPR025558">
    <property type="entry name" value="DUF4283"/>
</dbReference>
<dbReference type="InterPro" id="IPR040256">
    <property type="entry name" value="At4g02000-like"/>
</dbReference>
<evidence type="ECO:0000259" key="2">
    <source>
        <dbReference type="Pfam" id="PF14111"/>
    </source>
</evidence>
<sequence>MSNDDVGTDLETNAWDDRKINPMEDSSNGGSNNKHSFAVVVSNESNPKKVNFRAFFNSESMEDSDCVLPIASIQAVKHKFENSLVGYFMGKSVTFPLIKNYITNTWSKFGFHKVMKDDDGFFFFKFASINGVEQVLEQGPWLIRNTPLILQKWSPNMSLSKDKVTKVSVWVKLRRVPTVSYSKYGLSLIGSRIQKPIMLDAFTSSMCIDPWDRIGFACALIEVSAEADLKHEVIMTVPYEDGTGCTKDRIKVEYEWKPPLCLDCHVFGHSPVQCPKRVVDAPITVEATDANNDGFTNMTNKKRNKGKNQNGWNMKKSNGVKDQCPKHVVTPPVITSSNFVTPIVEKSNDGFQMTNTSALKKGPTNVGNTSKSTYTLNTTGNSFKNDNIITFNAYFALYDKEEDVEEDEEEKEVENVYDESANLFPNTKTDGSSYFTVVAG</sequence>
<protein>
    <recommendedName>
        <fullName evidence="2">DUF4283 domain-containing protein</fullName>
    </recommendedName>
</protein>
<proteinExistence type="predicted"/>
<feature type="compositionally biased region" description="Polar residues" evidence="1">
    <location>
        <begin position="24"/>
        <end position="33"/>
    </location>
</feature>
<dbReference type="EMBL" id="BKCJ010007790">
    <property type="protein sequence ID" value="GEU79025.1"/>
    <property type="molecule type" value="Genomic_DNA"/>
</dbReference>
<reference evidence="3" key="1">
    <citation type="journal article" date="2019" name="Sci. Rep.">
        <title>Draft genome of Tanacetum cinerariifolium, the natural source of mosquito coil.</title>
        <authorList>
            <person name="Yamashiro T."/>
            <person name="Shiraishi A."/>
            <person name="Satake H."/>
            <person name="Nakayama K."/>
        </authorList>
    </citation>
    <scope>NUCLEOTIDE SEQUENCE</scope>
</reference>
<dbReference type="Pfam" id="PF14111">
    <property type="entry name" value="DUF4283"/>
    <property type="match status" value="1"/>
</dbReference>
<feature type="region of interest" description="Disordered" evidence="1">
    <location>
        <begin position="292"/>
        <end position="321"/>
    </location>
</feature>
<name>A0A6L2N2Z2_TANCI</name>
<evidence type="ECO:0000313" key="3">
    <source>
        <dbReference type="EMBL" id="GEU79025.1"/>
    </source>
</evidence>
<organism evidence="3">
    <name type="scientific">Tanacetum cinerariifolium</name>
    <name type="common">Dalmatian daisy</name>
    <name type="synonym">Chrysanthemum cinerariifolium</name>
    <dbReference type="NCBI Taxonomy" id="118510"/>
    <lineage>
        <taxon>Eukaryota</taxon>
        <taxon>Viridiplantae</taxon>
        <taxon>Streptophyta</taxon>
        <taxon>Embryophyta</taxon>
        <taxon>Tracheophyta</taxon>
        <taxon>Spermatophyta</taxon>
        <taxon>Magnoliopsida</taxon>
        <taxon>eudicotyledons</taxon>
        <taxon>Gunneridae</taxon>
        <taxon>Pentapetalae</taxon>
        <taxon>asterids</taxon>
        <taxon>campanulids</taxon>
        <taxon>Asterales</taxon>
        <taxon>Asteraceae</taxon>
        <taxon>Asteroideae</taxon>
        <taxon>Anthemideae</taxon>
        <taxon>Anthemidinae</taxon>
        <taxon>Tanacetum</taxon>
    </lineage>
</organism>
<comment type="caution">
    <text evidence="3">The sequence shown here is derived from an EMBL/GenBank/DDBJ whole genome shotgun (WGS) entry which is preliminary data.</text>
</comment>
<dbReference type="PANTHER" id="PTHR31286">
    <property type="entry name" value="GLYCINE-RICH CELL WALL STRUCTURAL PROTEIN 1.8-LIKE"/>
    <property type="match status" value="1"/>
</dbReference>